<dbReference type="Proteomes" id="UP000760860">
    <property type="component" value="Unassembled WGS sequence"/>
</dbReference>
<name>A0A329S0C5_9STRA</name>
<gene>
    <name evidence="6" type="ORF">PC110_g13532</name>
    <name evidence="1" type="ORF">PC113_g16562</name>
    <name evidence="2" type="ORF">PC115_g10951</name>
    <name evidence="3" type="ORF">PC117_g15554</name>
    <name evidence="4" type="ORF">PC118_g14814</name>
    <name evidence="5" type="ORF">PC129_g13915</name>
</gene>
<organism evidence="6 7">
    <name type="scientific">Phytophthora cactorum</name>
    <dbReference type="NCBI Taxonomy" id="29920"/>
    <lineage>
        <taxon>Eukaryota</taxon>
        <taxon>Sar</taxon>
        <taxon>Stramenopiles</taxon>
        <taxon>Oomycota</taxon>
        <taxon>Peronosporomycetes</taxon>
        <taxon>Peronosporales</taxon>
        <taxon>Peronosporaceae</taxon>
        <taxon>Phytophthora</taxon>
    </lineage>
</organism>
<evidence type="ECO:0000313" key="3">
    <source>
        <dbReference type="EMBL" id="KAG2923944.1"/>
    </source>
</evidence>
<evidence type="ECO:0000313" key="4">
    <source>
        <dbReference type="EMBL" id="KAG2973965.1"/>
    </source>
</evidence>
<dbReference type="EMBL" id="RCMI01000334">
    <property type="protein sequence ID" value="KAG2916684.1"/>
    <property type="molecule type" value="Genomic_DNA"/>
</dbReference>
<dbReference type="Proteomes" id="UP000736787">
    <property type="component" value="Unassembled WGS sequence"/>
</dbReference>
<reference evidence="6 7" key="1">
    <citation type="submission" date="2018-01" db="EMBL/GenBank/DDBJ databases">
        <title>Draft genome of the strawberry crown rot pathogen Phytophthora cactorum.</title>
        <authorList>
            <person name="Armitage A.D."/>
            <person name="Lysoe E."/>
            <person name="Nellist C.F."/>
            <person name="Harrison R.J."/>
            <person name="Brurberg M.B."/>
        </authorList>
    </citation>
    <scope>NUCLEOTIDE SEQUENCE [LARGE SCALE GENOMIC DNA]</scope>
    <source>
        <strain evidence="6 7">10300</strain>
    </source>
</reference>
<dbReference type="Proteomes" id="UP000735874">
    <property type="component" value="Unassembled WGS sequence"/>
</dbReference>
<dbReference type="Proteomes" id="UP000251314">
    <property type="component" value="Unassembled WGS sequence"/>
</dbReference>
<comment type="caution">
    <text evidence="6">The sequence shown here is derived from an EMBL/GenBank/DDBJ whole genome shotgun (WGS) entry which is preliminary data.</text>
</comment>
<dbReference type="AlphaFoldDB" id="A0A329S0C5"/>
<keyword evidence="7" id="KW-1185">Reference proteome</keyword>
<dbReference type="EMBL" id="RCMK01000523">
    <property type="protein sequence ID" value="KAG2923944.1"/>
    <property type="molecule type" value="Genomic_DNA"/>
</dbReference>
<dbReference type="EMBL" id="MJFZ01000388">
    <property type="protein sequence ID" value="RAW30109.1"/>
    <property type="molecule type" value="Genomic_DNA"/>
</dbReference>
<reference evidence="5" key="2">
    <citation type="submission" date="2018-05" db="EMBL/GenBank/DDBJ databases">
        <title>Effector identification in a new, highly contiguous assembly of the strawberry crown rot pathogen Phytophthora cactorum.</title>
        <authorList>
            <person name="Armitage A.D."/>
            <person name="Nellist C.F."/>
            <person name="Bates H."/>
            <person name="Vickerstaff R.J."/>
            <person name="Harrison R.J."/>
        </authorList>
    </citation>
    <scope>NUCLEOTIDE SEQUENCE</scope>
    <source>
        <strain evidence="1">15-7</strain>
        <strain evidence="2">4032</strain>
        <strain evidence="3">4040</strain>
        <strain evidence="4">P415</strain>
        <strain evidence="5">P421</strain>
    </source>
</reference>
<dbReference type="EMBL" id="RCML01000553">
    <property type="protein sequence ID" value="KAG2973965.1"/>
    <property type="molecule type" value="Genomic_DNA"/>
</dbReference>
<dbReference type="OrthoDB" id="120879at2759"/>
<dbReference type="Proteomes" id="UP000697107">
    <property type="component" value="Unassembled WGS sequence"/>
</dbReference>
<protein>
    <submittedName>
        <fullName evidence="6">Uncharacterized protein</fullName>
    </submittedName>
</protein>
<accession>A0A329S0C5</accession>
<dbReference type="VEuPathDB" id="FungiDB:PC110_g13532"/>
<evidence type="ECO:0000313" key="5">
    <source>
        <dbReference type="EMBL" id="KAG3215198.1"/>
    </source>
</evidence>
<dbReference type="EMBL" id="RCMG01000664">
    <property type="protein sequence ID" value="KAG2850688.1"/>
    <property type="molecule type" value="Genomic_DNA"/>
</dbReference>
<evidence type="ECO:0000313" key="2">
    <source>
        <dbReference type="EMBL" id="KAG2916684.1"/>
    </source>
</evidence>
<proteinExistence type="predicted"/>
<evidence type="ECO:0000313" key="1">
    <source>
        <dbReference type="EMBL" id="KAG2850688.1"/>
    </source>
</evidence>
<evidence type="ECO:0000313" key="7">
    <source>
        <dbReference type="Proteomes" id="UP000251314"/>
    </source>
</evidence>
<dbReference type="Proteomes" id="UP000774804">
    <property type="component" value="Unassembled WGS sequence"/>
</dbReference>
<dbReference type="EMBL" id="RCMV01000576">
    <property type="protein sequence ID" value="KAG3215198.1"/>
    <property type="molecule type" value="Genomic_DNA"/>
</dbReference>
<sequence length="159" mass="18112">MYRYKRTFGCVSAGLQTLATDSVMTDEYDVLVRWMYEHCAAESTEIALSLLPPLPKRDVNSDDAAPLVDDSPTDVTRHYMTKMDFYYQIKNHFTQTIEKLDGDVAGTHLRSEEKNEQQKKTVDCIEKAVARFGYRENAATETTPQLKTAISWVDSCIKS</sequence>
<evidence type="ECO:0000313" key="6">
    <source>
        <dbReference type="EMBL" id="RAW30109.1"/>
    </source>
</evidence>